<gene>
    <name evidence="1" type="ORF">PV04_10727</name>
</gene>
<dbReference type="HOGENOM" id="CLU_2236294_0_0_1"/>
<evidence type="ECO:0000313" key="1">
    <source>
        <dbReference type="EMBL" id="KIW62565.1"/>
    </source>
</evidence>
<accession>A0A0D2F6K2</accession>
<reference evidence="1 2" key="1">
    <citation type="submission" date="2015-01" db="EMBL/GenBank/DDBJ databases">
        <title>The Genome Sequence of Capronia semiimmersa CBS27337.</title>
        <authorList>
            <consortium name="The Broad Institute Genomics Platform"/>
            <person name="Cuomo C."/>
            <person name="de Hoog S."/>
            <person name="Gorbushina A."/>
            <person name="Stielow B."/>
            <person name="Teixiera M."/>
            <person name="Abouelleil A."/>
            <person name="Chapman S.B."/>
            <person name="Priest M."/>
            <person name="Young S.K."/>
            <person name="Wortman J."/>
            <person name="Nusbaum C."/>
            <person name="Birren B."/>
        </authorList>
    </citation>
    <scope>NUCLEOTIDE SEQUENCE [LARGE SCALE GENOMIC DNA]</scope>
    <source>
        <strain evidence="1 2">CBS 27337</strain>
    </source>
</reference>
<dbReference type="EMBL" id="KN846963">
    <property type="protein sequence ID" value="KIW62565.1"/>
    <property type="molecule type" value="Genomic_DNA"/>
</dbReference>
<organism evidence="1 2">
    <name type="scientific">Phialophora macrospora</name>
    <dbReference type="NCBI Taxonomy" id="1851006"/>
    <lineage>
        <taxon>Eukaryota</taxon>
        <taxon>Fungi</taxon>
        <taxon>Dikarya</taxon>
        <taxon>Ascomycota</taxon>
        <taxon>Pezizomycotina</taxon>
        <taxon>Eurotiomycetes</taxon>
        <taxon>Chaetothyriomycetidae</taxon>
        <taxon>Chaetothyriales</taxon>
        <taxon>Herpotrichiellaceae</taxon>
        <taxon>Phialophora</taxon>
    </lineage>
</organism>
<proteinExistence type="predicted"/>
<keyword evidence="2" id="KW-1185">Reference proteome</keyword>
<name>A0A0D2F6K2_9EURO</name>
<protein>
    <submittedName>
        <fullName evidence="1">Uncharacterized protein</fullName>
    </submittedName>
</protein>
<dbReference type="AlphaFoldDB" id="A0A0D2F6K2"/>
<dbReference type="Proteomes" id="UP000054266">
    <property type="component" value="Unassembled WGS sequence"/>
</dbReference>
<evidence type="ECO:0000313" key="2">
    <source>
        <dbReference type="Proteomes" id="UP000054266"/>
    </source>
</evidence>
<sequence length="105" mass="11981">MEDCARDRFDTSAPRRTIQHNIRRAPPRPKGGIDRSQSFGRVEGSDLICGRTVRPKHQSVATTRHATRLARQSRLSSIIEQHLRIRVDFAISLRGLRSTYQSTTI</sequence>